<dbReference type="PANTHER" id="PTHR23530">
    <property type="entry name" value="TRANSPORT PROTEIN-RELATED"/>
    <property type="match status" value="1"/>
</dbReference>
<dbReference type="InterPro" id="IPR036259">
    <property type="entry name" value="MFS_trans_sf"/>
</dbReference>
<feature type="transmembrane region" description="Helical" evidence="2">
    <location>
        <begin position="249"/>
        <end position="269"/>
    </location>
</feature>
<dbReference type="PANTHER" id="PTHR23530:SF1">
    <property type="entry name" value="PERMEASE, MAJOR FACILITATOR SUPERFAMILY-RELATED"/>
    <property type="match status" value="1"/>
</dbReference>
<keyword evidence="5" id="KW-1185">Reference proteome</keyword>
<feature type="transmembrane region" description="Helical" evidence="2">
    <location>
        <begin position="165"/>
        <end position="184"/>
    </location>
</feature>
<dbReference type="Proteomes" id="UP000277896">
    <property type="component" value="Chromosome"/>
</dbReference>
<evidence type="ECO:0000313" key="5">
    <source>
        <dbReference type="Proteomes" id="UP000236162"/>
    </source>
</evidence>
<dbReference type="SUPFAM" id="SSF103473">
    <property type="entry name" value="MFS general substrate transporter"/>
    <property type="match status" value="1"/>
</dbReference>
<keyword evidence="2" id="KW-0472">Membrane</keyword>
<evidence type="ECO:0000256" key="1">
    <source>
        <dbReference type="ARBA" id="ARBA00004651"/>
    </source>
</evidence>
<keyword evidence="2" id="KW-0812">Transmembrane</keyword>
<sequence>MLSPITRRNLCLSYGYAACAFFGITTLWVIFLQQQGLSLVEIGLCESVFHLTSFLSEVPSGILADRFGYRSVLVGSRLMAISHAIIMLTAHSLTWFIVAFILQAWAYNLQSGTIAAAQYDSLVTDQATQHYPRVTTTLNTTIELADTIGVVLAGWFLPNHLITTYWLYLIVAAIAIVTASWLHVSHTPSATSSAEQPTLHQILIAAGHLLIAQPRLRTLMVFDALFSALGTTYYYYFQTVMTAHHFSGALITTVLISGMILNILAIQITPWLQRHQTQRQLLVKLCLGLVIALLSTFGHAIGLLVIIYLVINSLMAMIEPLFSNYYNQLISNGQRATLLSVASMAFSLAMVGSFPLIGWLIQMVGFTVTFGSCGLLTLMTLLGIYRYEFHTVN</sequence>
<name>A0AAD0X7Y6_9LACO</name>
<feature type="transmembrane region" description="Helical" evidence="2">
    <location>
        <begin position="281"/>
        <end position="300"/>
    </location>
</feature>
<dbReference type="RefSeq" id="WP_021731530.1">
    <property type="nucleotide sequence ID" value="NZ_AVAI01000119.1"/>
</dbReference>
<dbReference type="AlphaFoldDB" id="A0AAD0X7Y6"/>
<dbReference type="EMBL" id="CP032744">
    <property type="protein sequence ID" value="AYJ38661.1"/>
    <property type="molecule type" value="Genomic_DNA"/>
</dbReference>
<dbReference type="InterPro" id="IPR053160">
    <property type="entry name" value="MFS_DHA3_Transporter"/>
</dbReference>
<feature type="transmembrane region" description="Helical" evidence="2">
    <location>
        <begin position="338"/>
        <end position="357"/>
    </location>
</feature>
<evidence type="ECO:0000313" key="6">
    <source>
        <dbReference type="Proteomes" id="UP000277896"/>
    </source>
</evidence>
<gene>
    <name evidence="3" type="ORF">LP667_07470</name>
    <name evidence="4" type="ORF">LPPLD21_00319</name>
</gene>
<reference evidence="3 6" key="2">
    <citation type="submission" date="2018-10" db="EMBL/GenBank/DDBJ databases">
        <title>Genome seuquencing of Lactobacillus species.</title>
        <authorList>
            <person name="Baek C."/>
            <person name="Yi H."/>
        </authorList>
    </citation>
    <scope>NUCLEOTIDE SEQUENCE [LARGE SCALE GENOMIC DNA]</scope>
    <source>
        <strain evidence="3 6">DSM 10667</strain>
    </source>
</reference>
<dbReference type="Gene3D" id="1.20.1250.20">
    <property type="entry name" value="MFS general substrate transporter like domains"/>
    <property type="match status" value="1"/>
</dbReference>
<keyword evidence="2" id="KW-1133">Transmembrane helix</keyword>
<protein>
    <submittedName>
        <fullName evidence="3">MFS transporter</fullName>
    </submittedName>
    <submittedName>
        <fullName evidence="4">Major facilitator superfamily transporter</fullName>
    </submittedName>
</protein>
<organism evidence="3 6">
    <name type="scientific">Lactiplantibacillus paraplantarum</name>
    <dbReference type="NCBI Taxonomy" id="60520"/>
    <lineage>
        <taxon>Bacteria</taxon>
        <taxon>Bacillati</taxon>
        <taxon>Bacillota</taxon>
        <taxon>Bacilli</taxon>
        <taxon>Lactobacillales</taxon>
        <taxon>Lactobacillaceae</taxon>
        <taxon>Lactiplantibacillus</taxon>
    </lineage>
</organism>
<reference evidence="4 5" key="1">
    <citation type="submission" date="2017-04" db="EMBL/GenBank/DDBJ databases">
        <title>In vitro and in silico characterization of Lactobacillus paraplantarum D2-1, a starter culture for soymilk fermentation.</title>
        <authorList>
            <person name="Endo A."/>
            <person name="Sasaki F."/>
            <person name="Maeno S."/>
            <person name="Kanesaki Y."/>
            <person name="Kubota E."/>
            <person name="Torres G.A."/>
            <person name="Tomita S."/>
            <person name="Nakagawa J."/>
        </authorList>
    </citation>
    <scope>NUCLEOTIDE SEQUENCE [LARGE SCALE GENOMIC DNA]</scope>
    <source>
        <strain evidence="4 5">D2-1</strain>
    </source>
</reference>
<feature type="transmembrane region" description="Helical" evidence="2">
    <location>
        <begin position="12"/>
        <end position="31"/>
    </location>
</feature>
<feature type="transmembrane region" description="Helical" evidence="2">
    <location>
        <begin position="363"/>
        <end position="385"/>
    </location>
</feature>
<feature type="transmembrane region" description="Helical" evidence="2">
    <location>
        <begin position="219"/>
        <end position="237"/>
    </location>
</feature>
<accession>A0AAD0X7Y6</accession>
<comment type="subcellular location">
    <subcellularLocation>
        <location evidence="1">Cell membrane</location>
        <topology evidence="1">Multi-pass membrane protein</topology>
    </subcellularLocation>
</comment>
<dbReference type="Proteomes" id="UP000236162">
    <property type="component" value="Unassembled WGS sequence"/>
</dbReference>
<evidence type="ECO:0000256" key="2">
    <source>
        <dbReference type="SAM" id="Phobius"/>
    </source>
</evidence>
<dbReference type="EMBL" id="BDOR01000001">
    <property type="protein sequence ID" value="GBF00817.1"/>
    <property type="molecule type" value="Genomic_DNA"/>
</dbReference>
<feature type="transmembrane region" description="Helical" evidence="2">
    <location>
        <begin position="306"/>
        <end position="326"/>
    </location>
</feature>
<evidence type="ECO:0000313" key="3">
    <source>
        <dbReference type="EMBL" id="AYJ38661.1"/>
    </source>
</evidence>
<dbReference type="GO" id="GO:0005886">
    <property type="term" value="C:plasma membrane"/>
    <property type="evidence" value="ECO:0007669"/>
    <property type="project" value="UniProtKB-SubCell"/>
</dbReference>
<dbReference type="GO" id="GO:0022857">
    <property type="term" value="F:transmembrane transporter activity"/>
    <property type="evidence" value="ECO:0007669"/>
    <property type="project" value="InterPro"/>
</dbReference>
<dbReference type="InterPro" id="IPR011701">
    <property type="entry name" value="MFS"/>
</dbReference>
<proteinExistence type="predicted"/>
<dbReference type="Pfam" id="PF07690">
    <property type="entry name" value="MFS_1"/>
    <property type="match status" value="1"/>
</dbReference>
<evidence type="ECO:0000313" key="4">
    <source>
        <dbReference type="EMBL" id="GBF00817.1"/>
    </source>
</evidence>
<feature type="transmembrane region" description="Helical" evidence="2">
    <location>
        <begin position="78"/>
        <end position="102"/>
    </location>
</feature>